<dbReference type="Gene3D" id="4.10.60.10">
    <property type="entry name" value="Zinc finger, CCHC-type"/>
    <property type="match status" value="1"/>
</dbReference>
<proteinExistence type="predicted"/>
<dbReference type="GO" id="GO:0008270">
    <property type="term" value="F:zinc ion binding"/>
    <property type="evidence" value="ECO:0007669"/>
    <property type="project" value="UniProtKB-KW"/>
</dbReference>
<sequence>MDQDEMGQQGSKETGLDRFRGVTMEELDKHVQAHGQDVLNNYLGWLQEQLNDWDLSDTAVFRTQIGSWCACLRLRGFDNQTIFDAFCIWKQTEIDNNASSVRRFLVAEEVLLEALSLTGAIEQSSEEVEYGLGGVITVQDSQVIDVSSGAEDSDVEFLGWKNPNNTKTGLPRSTGANKDNQMMLRSVYDDRNAGSKLSKTRKKSTNQQRKGSLPRGYVCKRCNEKGHAIEVCPTNLDPSYDRPPPNPAYECHCCGAHREHLTTLCPHNRNPDSLTQQRIRAGIITREPTTSTASNSYRPVSSNSRKREREPNASKSGIKTGSNRASRHSPPPAKRNRTRDERKHESLRERARRRSHKSYKPRGQSPATDSEYGLATELLPQVVHHSSEKAGRLSPWDEECGDSNVTQPASSLSELPVTSEFWRLENPDTSIQFLFPDADPLWVSDMTSFDVDMFFDELNVYMANRSVARDIREMQADPGLKTDDADLTVEVGEAEGQGTSRADSSMAHGVGSPFLDNADSTMYMGFN</sequence>
<evidence type="ECO:0000313" key="6">
    <source>
        <dbReference type="EMBL" id="ROW09476.1"/>
    </source>
</evidence>
<feature type="domain" description="Zinc knuckle CX2CX3GHX4C" evidence="5">
    <location>
        <begin position="214"/>
        <end position="234"/>
    </location>
</feature>
<dbReference type="InterPro" id="IPR025829">
    <property type="entry name" value="Zn_knuckle_CX2CX3GHX4C"/>
</dbReference>
<dbReference type="Pfam" id="PF13696">
    <property type="entry name" value="zf-CCHC_2"/>
    <property type="match status" value="1"/>
</dbReference>
<dbReference type="AlphaFoldDB" id="A0A423X0U8"/>
<organism evidence="6 7">
    <name type="scientific">Cytospora schulzeri</name>
    <dbReference type="NCBI Taxonomy" id="448051"/>
    <lineage>
        <taxon>Eukaryota</taxon>
        <taxon>Fungi</taxon>
        <taxon>Dikarya</taxon>
        <taxon>Ascomycota</taxon>
        <taxon>Pezizomycotina</taxon>
        <taxon>Sordariomycetes</taxon>
        <taxon>Sordariomycetidae</taxon>
        <taxon>Diaporthales</taxon>
        <taxon>Cytosporaceae</taxon>
        <taxon>Cytospora</taxon>
    </lineage>
</organism>
<dbReference type="STRING" id="356882.A0A423X0U8"/>
<reference evidence="6 7" key="1">
    <citation type="submission" date="2015-09" db="EMBL/GenBank/DDBJ databases">
        <title>Host preference determinants of Valsa canker pathogens revealed by comparative genomics.</title>
        <authorList>
            <person name="Yin Z."/>
            <person name="Huang L."/>
        </authorList>
    </citation>
    <scope>NUCLEOTIDE SEQUENCE [LARGE SCALE GENOMIC DNA]</scope>
    <source>
        <strain evidence="6 7">03-1</strain>
    </source>
</reference>
<protein>
    <recommendedName>
        <fullName evidence="5">Zinc knuckle CX2CX3GHX4C domain-containing protein</fullName>
    </recommendedName>
</protein>
<feature type="region of interest" description="Disordered" evidence="4">
    <location>
        <begin position="283"/>
        <end position="371"/>
    </location>
</feature>
<keyword evidence="3" id="KW-0862">Zinc</keyword>
<evidence type="ECO:0000259" key="5">
    <source>
        <dbReference type="Pfam" id="PF13696"/>
    </source>
</evidence>
<feature type="compositionally biased region" description="Polar residues" evidence="4">
    <location>
        <begin position="313"/>
        <end position="324"/>
    </location>
</feature>
<feature type="compositionally biased region" description="Basic residues" evidence="4">
    <location>
        <begin position="350"/>
        <end position="360"/>
    </location>
</feature>
<evidence type="ECO:0000256" key="3">
    <source>
        <dbReference type="ARBA" id="ARBA00022833"/>
    </source>
</evidence>
<gene>
    <name evidence="6" type="ORF">VMCG_02428</name>
</gene>
<dbReference type="EMBL" id="LKEA01000004">
    <property type="protein sequence ID" value="ROW09476.1"/>
    <property type="molecule type" value="Genomic_DNA"/>
</dbReference>
<evidence type="ECO:0000313" key="7">
    <source>
        <dbReference type="Proteomes" id="UP000283895"/>
    </source>
</evidence>
<keyword evidence="7" id="KW-1185">Reference proteome</keyword>
<evidence type="ECO:0000256" key="1">
    <source>
        <dbReference type="ARBA" id="ARBA00022723"/>
    </source>
</evidence>
<accession>A0A423X0U8</accession>
<keyword evidence="2" id="KW-0863">Zinc-finger</keyword>
<feature type="region of interest" description="Disordered" evidence="4">
    <location>
        <begin position="160"/>
        <end position="213"/>
    </location>
</feature>
<keyword evidence="1" id="KW-0479">Metal-binding</keyword>
<name>A0A423X0U8_9PEZI</name>
<feature type="region of interest" description="Disordered" evidence="4">
    <location>
        <begin position="385"/>
        <end position="412"/>
    </location>
</feature>
<feature type="compositionally biased region" description="Polar residues" evidence="4">
    <location>
        <begin position="287"/>
        <end position="303"/>
    </location>
</feature>
<dbReference type="Proteomes" id="UP000283895">
    <property type="component" value="Unassembled WGS sequence"/>
</dbReference>
<comment type="caution">
    <text evidence="6">The sequence shown here is derived from an EMBL/GenBank/DDBJ whole genome shotgun (WGS) entry which is preliminary data.</text>
</comment>
<evidence type="ECO:0000256" key="2">
    <source>
        <dbReference type="ARBA" id="ARBA00022771"/>
    </source>
</evidence>
<feature type="compositionally biased region" description="Polar residues" evidence="4">
    <location>
        <begin position="403"/>
        <end position="412"/>
    </location>
</feature>
<dbReference type="OrthoDB" id="444325at2759"/>
<evidence type="ECO:0000256" key="4">
    <source>
        <dbReference type="SAM" id="MobiDB-lite"/>
    </source>
</evidence>
<feature type="compositionally biased region" description="Basic and acidic residues" evidence="4">
    <location>
        <begin position="338"/>
        <end position="349"/>
    </location>
</feature>